<dbReference type="RefSeq" id="WP_005107684.1">
    <property type="nucleotide sequence ID" value="NZ_KB849836.1"/>
</dbReference>
<organism evidence="7 8">
    <name type="scientific">Acinetobacter lwoffii NIPH 478</name>
    <dbReference type="NCBI Taxonomy" id="1217668"/>
    <lineage>
        <taxon>Bacteria</taxon>
        <taxon>Pseudomonadati</taxon>
        <taxon>Pseudomonadota</taxon>
        <taxon>Gammaproteobacteria</taxon>
        <taxon>Moraxellales</taxon>
        <taxon>Moraxellaceae</taxon>
        <taxon>Acinetobacter</taxon>
    </lineage>
</organism>
<comment type="caution">
    <text evidence="7">The sequence shown here is derived from an EMBL/GenBank/DDBJ whole genome shotgun (WGS) entry which is preliminary data.</text>
</comment>
<evidence type="ECO:0000313" key="8">
    <source>
        <dbReference type="Proteomes" id="UP000018416"/>
    </source>
</evidence>
<dbReference type="PATRIC" id="fig|1217668.3.peg.1844"/>
<dbReference type="CDD" id="cd07185">
    <property type="entry name" value="OmpA_C-like"/>
    <property type="match status" value="1"/>
</dbReference>
<reference evidence="7 8" key="1">
    <citation type="submission" date="2013-02" db="EMBL/GenBank/DDBJ databases">
        <title>The Genome Sequence of Acinetobacter lwoffii NIPH 478.</title>
        <authorList>
            <consortium name="The Broad Institute Genome Sequencing Platform"/>
            <consortium name="The Broad Institute Genome Sequencing Center for Infectious Disease"/>
            <person name="Cerqueira G."/>
            <person name="Feldgarden M."/>
            <person name="Courvalin P."/>
            <person name="Perichon B."/>
            <person name="Grillot-Courvalin C."/>
            <person name="Clermont D."/>
            <person name="Rocha E."/>
            <person name="Yoon E.-J."/>
            <person name="Nemec A."/>
            <person name="Walker B."/>
            <person name="Young S.K."/>
            <person name="Zeng Q."/>
            <person name="Gargeya S."/>
            <person name="Fitzgerald M."/>
            <person name="Haas B."/>
            <person name="Abouelleil A."/>
            <person name="Alvarado L."/>
            <person name="Arachchi H.M."/>
            <person name="Berlin A.M."/>
            <person name="Chapman S.B."/>
            <person name="Dewar J."/>
            <person name="Goldberg J."/>
            <person name="Griggs A."/>
            <person name="Gujja S."/>
            <person name="Hansen M."/>
            <person name="Howarth C."/>
            <person name="Imamovic A."/>
            <person name="Larimer J."/>
            <person name="McCowan C."/>
            <person name="Murphy C."/>
            <person name="Neiman D."/>
            <person name="Pearson M."/>
            <person name="Priest M."/>
            <person name="Roberts A."/>
            <person name="Saif S."/>
            <person name="Shea T."/>
            <person name="Sisk P."/>
            <person name="Sykes S."/>
            <person name="Wortman J."/>
            <person name="Nusbaum C."/>
            <person name="Birren B."/>
        </authorList>
    </citation>
    <scope>NUCLEOTIDE SEQUENCE [LARGE SCALE GENOMIC DNA]</scope>
    <source>
        <strain evidence="7 8">NIPH 478</strain>
    </source>
</reference>
<accession>N9G5P7</accession>
<dbReference type="Pfam" id="PF00691">
    <property type="entry name" value="OmpA"/>
    <property type="match status" value="1"/>
</dbReference>
<name>N9G5P7_ACILW</name>
<proteinExistence type="predicted"/>
<keyword evidence="3" id="KW-0998">Cell outer membrane</keyword>
<evidence type="ECO:0000256" key="4">
    <source>
        <dbReference type="PROSITE-ProRule" id="PRU00473"/>
    </source>
</evidence>
<evidence type="ECO:0000256" key="3">
    <source>
        <dbReference type="ARBA" id="ARBA00023237"/>
    </source>
</evidence>
<dbReference type="InterPro" id="IPR036737">
    <property type="entry name" value="OmpA-like_sf"/>
</dbReference>
<sequence>MKPLTGLLTALFLGNSLVYAEPFSAADVQRQINTLSNTLQQYTDADALTRYHAYKAKMWLSYAVNQQSERSLTVAGQEALQQAQSIVSGLQSKQNLSLTTPILSVSKVMRRDLWWQVEYLKQQGAIHKAPESLAHAEVMLVWAAAEYCELGWRHAQEPFNAVQQALYQVVESTGVQRTDISWRPEQLPSLQQLNGKGCQGVNSKFWPLAKVQLNQQSNSLKINNIVHFARDSADLSPASHMVLQQCITQLKQYPQLSVVLKGYTDRHASPSYNIQLAQRRVQAVQDYLVLQGMDIAHIATEAKGAVDFQTDTEMKIAEAKSRRVVLQVADAYGVEIKYLPQWQDLQIESKQQKVKVK</sequence>
<dbReference type="InterPro" id="IPR006664">
    <property type="entry name" value="OMP_bac"/>
</dbReference>
<dbReference type="Gene3D" id="3.30.1330.60">
    <property type="entry name" value="OmpA-like domain"/>
    <property type="match status" value="1"/>
</dbReference>
<feature type="domain" description="OmpA-like" evidence="6">
    <location>
        <begin position="215"/>
        <end position="332"/>
    </location>
</feature>
<feature type="chain" id="PRO_5004142697" description="OmpA-like domain-containing protein" evidence="5">
    <location>
        <begin position="21"/>
        <end position="357"/>
    </location>
</feature>
<gene>
    <name evidence="7" type="ORF">F923_01891</name>
</gene>
<dbReference type="SUPFAM" id="SSF103088">
    <property type="entry name" value="OmpA-like"/>
    <property type="match status" value="1"/>
</dbReference>
<dbReference type="PANTHER" id="PTHR30329:SF21">
    <property type="entry name" value="LIPOPROTEIN YIAD-RELATED"/>
    <property type="match status" value="1"/>
</dbReference>
<dbReference type="PRINTS" id="PR01021">
    <property type="entry name" value="OMPADOMAIN"/>
</dbReference>
<comment type="subcellular location">
    <subcellularLocation>
        <location evidence="1">Cell outer membrane</location>
    </subcellularLocation>
</comment>
<evidence type="ECO:0000256" key="5">
    <source>
        <dbReference type="SAM" id="SignalP"/>
    </source>
</evidence>
<feature type="signal peptide" evidence="5">
    <location>
        <begin position="1"/>
        <end position="20"/>
    </location>
</feature>
<evidence type="ECO:0000256" key="1">
    <source>
        <dbReference type="ARBA" id="ARBA00004442"/>
    </source>
</evidence>
<keyword evidence="2 4" id="KW-0472">Membrane</keyword>
<dbReference type="PROSITE" id="PS51123">
    <property type="entry name" value="OMPA_2"/>
    <property type="match status" value="1"/>
</dbReference>
<protein>
    <recommendedName>
        <fullName evidence="6">OmpA-like domain-containing protein</fullName>
    </recommendedName>
</protein>
<keyword evidence="5" id="KW-0732">Signal</keyword>
<evidence type="ECO:0000256" key="2">
    <source>
        <dbReference type="ARBA" id="ARBA00023136"/>
    </source>
</evidence>
<dbReference type="PANTHER" id="PTHR30329">
    <property type="entry name" value="STATOR ELEMENT OF FLAGELLAR MOTOR COMPLEX"/>
    <property type="match status" value="1"/>
</dbReference>
<dbReference type="InterPro" id="IPR050330">
    <property type="entry name" value="Bact_OuterMem_StrucFunc"/>
</dbReference>
<dbReference type="AlphaFoldDB" id="N9G5P7"/>
<dbReference type="GO" id="GO:0009279">
    <property type="term" value="C:cell outer membrane"/>
    <property type="evidence" value="ECO:0007669"/>
    <property type="project" value="UniProtKB-SubCell"/>
</dbReference>
<dbReference type="InterPro" id="IPR006665">
    <property type="entry name" value="OmpA-like"/>
</dbReference>
<evidence type="ECO:0000259" key="6">
    <source>
        <dbReference type="PROSITE" id="PS51123"/>
    </source>
</evidence>
<dbReference type="HOGENOM" id="CLU_058762_0_0_6"/>
<dbReference type="Proteomes" id="UP000018416">
    <property type="component" value="Unassembled WGS sequence"/>
</dbReference>
<evidence type="ECO:0000313" key="7">
    <source>
        <dbReference type="EMBL" id="ENW30252.1"/>
    </source>
</evidence>
<dbReference type="EMBL" id="APQU01000012">
    <property type="protein sequence ID" value="ENW30252.1"/>
    <property type="molecule type" value="Genomic_DNA"/>
</dbReference>